<keyword evidence="2" id="KW-1185">Reference proteome</keyword>
<accession>A0AAQ4FJZ0</accession>
<evidence type="ECO:0000313" key="1">
    <source>
        <dbReference type="EMBL" id="KAK8787597.1"/>
    </source>
</evidence>
<dbReference type="PANTHER" id="PTHR11177">
    <property type="entry name" value="CHITINASE"/>
    <property type="match status" value="1"/>
</dbReference>
<dbReference type="SUPFAM" id="SSF54556">
    <property type="entry name" value="Chitinase insertion domain"/>
    <property type="match status" value="1"/>
</dbReference>
<sequence length="260" mass="29490">MLVNVRDSSSRSLGSPCGFRRLLGSAAFSSPSHAWRRWRLVRCSPSPAGRSSKALRRSFKRQYLLTIGVDRTQKIVEKELLKILKTSPVRHSDERTALTNPYDKYDNSTSARFLSREVRKLVMLAARSRKSNLCFTLTLGGHQFVLSQAAHHGIGAPGTRIGDASYAEICRRHWSEVKYIESAIGYYARSGRTWISYDTEKTIGAKVRLAMRNHPELCVMLVQVDKDDIHGICSEKHFPLAQSVKHAMRLFHRKPPTHDT</sequence>
<reference evidence="1 2" key="1">
    <citation type="journal article" date="2023" name="Arcadia Sci">
        <title>De novo assembly of a long-read Amblyomma americanum tick genome.</title>
        <authorList>
            <person name="Chou S."/>
            <person name="Poskanzer K.E."/>
            <person name="Rollins M."/>
            <person name="Thuy-Boun P.S."/>
        </authorList>
    </citation>
    <scope>NUCLEOTIDE SEQUENCE [LARGE SCALE GENOMIC DNA]</scope>
    <source>
        <strain evidence="1">F_SG_1</strain>
        <tissue evidence="1">Salivary glands</tissue>
    </source>
</reference>
<proteinExistence type="predicted"/>
<evidence type="ECO:0000313" key="2">
    <source>
        <dbReference type="Proteomes" id="UP001321473"/>
    </source>
</evidence>
<name>A0AAQ4FJZ0_AMBAM</name>
<dbReference type="GO" id="GO:0005576">
    <property type="term" value="C:extracellular region"/>
    <property type="evidence" value="ECO:0007669"/>
    <property type="project" value="TreeGrafter"/>
</dbReference>
<gene>
    <name evidence="1" type="ORF">V5799_022627</name>
</gene>
<dbReference type="GO" id="GO:0004568">
    <property type="term" value="F:chitinase activity"/>
    <property type="evidence" value="ECO:0007669"/>
    <property type="project" value="TreeGrafter"/>
</dbReference>
<comment type="caution">
    <text evidence="1">The sequence shown here is derived from an EMBL/GenBank/DDBJ whole genome shotgun (WGS) entry which is preliminary data.</text>
</comment>
<organism evidence="1 2">
    <name type="scientific">Amblyomma americanum</name>
    <name type="common">Lone star tick</name>
    <dbReference type="NCBI Taxonomy" id="6943"/>
    <lineage>
        <taxon>Eukaryota</taxon>
        <taxon>Metazoa</taxon>
        <taxon>Ecdysozoa</taxon>
        <taxon>Arthropoda</taxon>
        <taxon>Chelicerata</taxon>
        <taxon>Arachnida</taxon>
        <taxon>Acari</taxon>
        <taxon>Parasitiformes</taxon>
        <taxon>Ixodida</taxon>
        <taxon>Ixodoidea</taxon>
        <taxon>Ixodidae</taxon>
        <taxon>Amblyomminae</taxon>
        <taxon>Amblyomma</taxon>
    </lineage>
</organism>
<dbReference type="Gene3D" id="3.10.50.10">
    <property type="match status" value="1"/>
</dbReference>
<dbReference type="EMBL" id="JARKHS020001661">
    <property type="protein sequence ID" value="KAK8787597.1"/>
    <property type="molecule type" value="Genomic_DNA"/>
</dbReference>
<dbReference type="PANTHER" id="PTHR11177:SF144">
    <property type="entry name" value="CHITINASE 5"/>
    <property type="match status" value="1"/>
</dbReference>
<dbReference type="Proteomes" id="UP001321473">
    <property type="component" value="Unassembled WGS sequence"/>
</dbReference>
<dbReference type="InterPro" id="IPR029070">
    <property type="entry name" value="Chitinase_insertion_sf"/>
</dbReference>
<dbReference type="GO" id="GO:0008061">
    <property type="term" value="F:chitin binding"/>
    <property type="evidence" value="ECO:0007669"/>
    <property type="project" value="TreeGrafter"/>
</dbReference>
<dbReference type="InterPro" id="IPR050314">
    <property type="entry name" value="Glycosyl_Hydrlase_18"/>
</dbReference>
<dbReference type="GO" id="GO:0006032">
    <property type="term" value="P:chitin catabolic process"/>
    <property type="evidence" value="ECO:0007669"/>
    <property type="project" value="TreeGrafter"/>
</dbReference>
<dbReference type="AlphaFoldDB" id="A0AAQ4FJZ0"/>
<dbReference type="Gene3D" id="3.20.20.80">
    <property type="entry name" value="Glycosidases"/>
    <property type="match status" value="1"/>
</dbReference>
<protein>
    <submittedName>
        <fullName evidence="1">Uncharacterized protein</fullName>
    </submittedName>
</protein>